<evidence type="ECO:0000256" key="1">
    <source>
        <dbReference type="SAM" id="SignalP"/>
    </source>
</evidence>
<dbReference type="RefSeq" id="WP_182512960.1">
    <property type="nucleotide sequence ID" value="NZ_JACJIQ010000007.1"/>
</dbReference>
<reference evidence="2 3" key="1">
    <citation type="submission" date="2020-08" db="EMBL/GenBank/DDBJ databases">
        <title>Genomic Encyclopedia of Type Strains, Phase IV (KMG-IV): sequencing the most valuable type-strain genomes for metagenomic binning, comparative biology and taxonomic classification.</title>
        <authorList>
            <person name="Goeker M."/>
        </authorList>
    </citation>
    <scope>NUCLEOTIDE SEQUENCE [LARGE SCALE GENOMIC DNA]</scope>
    <source>
        <strain evidence="2 3">DSM 29854</strain>
    </source>
</reference>
<evidence type="ECO:0000313" key="3">
    <source>
        <dbReference type="Proteomes" id="UP000563094"/>
    </source>
</evidence>
<name>A0A839GUF4_9BACT</name>
<proteinExistence type="predicted"/>
<protein>
    <recommendedName>
        <fullName evidence="4">Lipoprotein</fullName>
    </recommendedName>
</protein>
<dbReference type="AlphaFoldDB" id="A0A839GUF4"/>
<accession>A0A839GUF4</accession>
<evidence type="ECO:0000313" key="2">
    <source>
        <dbReference type="EMBL" id="MBA9077411.1"/>
    </source>
</evidence>
<evidence type="ECO:0008006" key="4">
    <source>
        <dbReference type="Google" id="ProtNLM"/>
    </source>
</evidence>
<comment type="caution">
    <text evidence="2">The sequence shown here is derived from an EMBL/GenBank/DDBJ whole genome shotgun (WGS) entry which is preliminary data.</text>
</comment>
<gene>
    <name evidence="2" type="ORF">FHS90_002124</name>
</gene>
<organism evidence="2 3">
    <name type="scientific">Rufibacter quisquiliarum</name>
    <dbReference type="NCBI Taxonomy" id="1549639"/>
    <lineage>
        <taxon>Bacteria</taxon>
        <taxon>Pseudomonadati</taxon>
        <taxon>Bacteroidota</taxon>
        <taxon>Cytophagia</taxon>
        <taxon>Cytophagales</taxon>
        <taxon>Hymenobacteraceae</taxon>
        <taxon>Rufibacter</taxon>
    </lineage>
</organism>
<keyword evidence="3" id="KW-1185">Reference proteome</keyword>
<dbReference type="Proteomes" id="UP000563094">
    <property type="component" value="Unassembled WGS sequence"/>
</dbReference>
<feature type="signal peptide" evidence="1">
    <location>
        <begin position="1"/>
        <end position="19"/>
    </location>
</feature>
<keyword evidence="1" id="KW-0732">Signal</keyword>
<dbReference type="PROSITE" id="PS51257">
    <property type="entry name" value="PROKAR_LIPOPROTEIN"/>
    <property type="match status" value="1"/>
</dbReference>
<sequence>MRRILIVLALVAGFFSSCSDEEVVLDPVKQGYDYYPLEVGSYRIYHVTETRYRDNVGQTTEYERRELIDAITKDQTGKEWYRVEVSRREPGASSWSVKGVKLLSASPTSLQVQENNRSTVLMVFPVVSGKTWVHDAFSKISTTDTIYAYENAGEAFEMNSRKYDKTVKILKNYYKDLLVLDDRYEVLAFQVGPVYRHSKVYQYCNDGSGNACERGVDYIQEGNDVIEELVETGKI</sequence>
<feature type="chain" id="PRO_5032879728" description="Lipoprotein" evidence="1">
    <location>
        <begin position="20"/>
        <end position="235"/>
    </location>
</feature>
<dbReference type="EMBL" id="JACJIQ010000007">
    <property type="protein sequence ID" value="MBA9077411.1"/>
    <property type="molecule type" value="Genomic_DNA"/>
</dbReference>